<gene>
    <name evidence="1" type="ORF">GALL_407910</name>
</gene>
<protein>
    <submittedName>
        <fullName evidence="1">Uncharacterized protein</fullName>
    </submittedName>
</protein>
<dbReference type="AntiFam" id="ANF00084">
    <property type="entry name" value="Shadow ORF (opposite mutS)"/>
</dbReference>
<dbReference type="AlphaFoldDB" id="A0A1J5Q1B1"/>
<proteinExistence type="predicted"/>
<comment type="caution">
    <text evidence="1">The sequence shown here is derived from an EMBL/GenBank/DDBJ whole genome shotgun (WGS) entry which is preliminary data.</text>
</comment>
<reference evidence="1" key="1">
    <citation type="submission" date="2016-10" db="EMBL/GenBank/DDBJ databases">
        <title>Sequence of Gallionella enrichment culture.</title>
        <authorList>
            <person name="Poehlein A."/>
            <person name="Muehling M."/>
            <person name="Daniel R."/>
        </authorList>
    </citation>
    <scope>NUCLEOTIDE SEQUENCE</scope>
</reference>
<sequence length="57" mass="6631">MQRGEVIVTFLMKDIVVDSYTRRNQFSYPALYNGFGGFRVFQLVADGYALPGPYQFW</sequence>
<evidence type="ECO:0000313" key="1">
    <source>
        <dbReference type="EMBL" id="OIQ77513.1"/>
    </source>
</evidence>
<name>A0A1J5Q1B1_9ZZZZ</name>
<accession>A0A1J5Q1B1</accession>
<organism evidence="1">
    <name type="scientific">mine drainage metagenome</name>
    <dbReference type="NCBI Taxonomy" id="410659"/>
    <lineage>
        <taxon>unclassified sequences</taxon>
        <taxon>metagenomes</taxon>
        <taxon>ecological metagenomes</taxon>
    </lineage>
</organism>
<dbReference type="EMBL" id="MLJW01001597">
    <property type="protein sequence ID" value="OIQ77513.1"/>
    <property type="molecule type" value="Genomic_DNA"/>
</dbReference>